<dbReference type="Proteomes" id="UP001595978">
    <property type="component" value="Unassembled WGS sequence"/>
</dbReference>
<evidence type="ECO:0000256" key="1">
    <source>
        <dbReference type="SAM" id="Phobius"/>
    </source>
</evidence>
<gene>
    <name evidence="2" type="ORF">ACFPOH_04440</name>
</gene>
<name>A0ABW0R8D6_9BACL</name>
<feature type="transmembrane region" description="Helical" evidence="1">
    <location>
        <begin position="6"/>
        <end position="28"/>
    </location>
</feature>
<comment type="caution">
    <text evidence="2">The sequence shown here is derived from an EMBL/GenBank/DDBJ whole genome shotgun (WGS) entry which is preliminary data.</text>
</comment>
<reference evidence="3" key="1">
    <citation type="journal article" date="2019" name="Int. J. Syst. Evol. Microbiol.">
        <title>The Global Catalogue of Microorganisms (GCM) 10K type strain sequencing project: providing services to taxonomists for standard genome sequencing and annotation.</title>
        <authorList>
            <consortium name="The Broad Institute Genomics Platform"/>
            <consortium name="The Broad Institute Genome Sequencing Center for Infectious Disease"/>
            <person name="Wu L."/>
            <person name="Ma J."/>
        </authorList>
    </citation>
    <scope>NUCLEOTIDE SEQUENCE [LARGE SCALE GENOMIC DNA]</scope>
    <source>
        <strain evidence="3">CCUG 56331</strain>
    </source>
</reference>
<keyword evidence="1" id="KW-0472">Membrane</keyword>
<evidence type="ECO:0000313" key="3">
    <source>
        <dbReference type="Proteomes" id="UP001595978"/>
    </source>
</evidence>
<keyword evidence="3" id="KW-1185">Reference proteome</keyword>
<dbReference type="RefSeq" id="WP_390308934.1">
    <property type="nucleotide sequence ID" value="NZ_JBHSNQ010000048.1"/>
</dbReference>
<dbReference type="EMBL" id="JBHSNQ010000048">
    <property type="protein sequence ID" value="MFC5541023.1"/>
    <property type="molecule type" value="Genomic_DNA"/>
</dbReference>
<protein>
    <submittedName>
        <fullName evidence="2">Uncharacterized protein</fullName>
    </submittedName>
</protein>
<accession>A0ABW0R8D6</accession>
<sequence length="61" mass="7069">MGHIAFLSALIPYLILFAVAYLFFNLIFKIKKNIDLLLEQNKQIVSLLEKMDKSGNEQKIQ</sequence>
<evidence type="ECO:0000313" key="2">
    <source>
        <dbReference type="EMBL" id="MFC5541023.1"/>
    </source>
</evidence>
<keyword evidence="1" id="KW-0812">Transmembrane</keyword>
<keyword evidence="1" id="KW-1133">Transmembrane helix</keyword>
<proteinExistence type="predicted"/>
<organism evidence="2 3">
    <name type="scientific">Ureibacillus suwonensis</name>
    <dbReference type="NCBI Taxonomy" id="313007"/>
    <lineage>
        <taxon>Bacteria</taxon>
        <taxon>Bacillati</taxon>
        <taxon>Bacillota</taxon>
        <taxon>Bacilli</taxon>
        <taxon>Bacillales</taxon>
        <taxon>Caryophanaceae</taxon>
        <taxon>Ureibacillus</taxon>
    </lineage>
</organism>